<name>A0AAD7D9C7_MYCRO</name>
<dbReference type="EMBL" id="JARKIE010000102">
    <property type="protein sequence ID" value="KAJ7685869.1"/>
    <property type="molecule type" value="Genomic_DNA"/>
</dbReference>
<proteinExistence type="predicted"/>
<dbReference type="Proteomes" id="UP001221757">
    <property type="component" value="Unassembled WGS sequence"/>
</dbReference>
<protein>
    <submittedName>
        <fullName evidence="1">Uncharacterized protein</fullName>
    </submittedName>
</protein>
<organism evidence="1 2">
    <name type="scientific">Mycena rosella</name>
    <name type="common">Pink bonnet</name>
    <name type="synonym">Agaricus rosellus</name>
    <dbReference type="NCBI Taxonomy" id="1033263"/>
    <lineage>
        <taxon>Eukaryota</taxon>
        <taxon>Fungi</taxon>
        <taxon>Dikarya</taxon>
        <taxon>Basidiomycota</taxon>
        <taxon>Agaricomycotina</taxon>
        <taxon>Agaricomycetes</taxon>
        <taxon>Agaricomycetidae</taxon>
        <taxon>Agaricales</taxon>
        <taxon>Marasmiineae</taxon>
        <taxon>Mycenaceae</taxon>
        <taxon>Mycena</taxon>
    </lineage>
</organism>
<sequence>MFREWLPAFGSAIAGRRCVCAQLLGSTDMGRPSLDYLLDPPEERVVDEPTPVTSDASIVAQVRHEAAVERGEIIEIDDEDEESEDEQKSPEMTTAEVMKLCRTHKTVCLSKGDLTQSMELSRTLQQFRGNIQREETKNARQLTLSEAWGATTGTNSGLGTPSIAEGAIRLGDVVAELADNVWSCPFDPGYCPLYATLHTQVYQLVHTRQFRAVPQATAFLQTYQYHQLPPFTFLTRLSGVPTIKATGIKLTPGDASLFKDLNSSVGRFNVAVKASRKCKKATEIDAEMDEEA</sequence>
<evidence type="ECO:0000313" key="2">
    <source>
        <dbReference type="Proteomes" id="UP001221757"/>
    </source>
</evidence>
<gene>
    <name evidence="1" type="ORF">B0H17DRAFT_1137348</name>
</gene>
<dbReference type="AlphaFoldDB" id="A0AAD7D9C7"/>
<keyword evidence="2" id="KW-1185">Reference proteome</keyword>
<reference evidence="1" key="1">
    <citation type="submission" date="2023-03" db="EMBL/GenBank/DDBJ databases">
        <title>Massive genome expansion in bonnet fungi (Mycena s.s.) driven by repeated elements and novel gene families across ecological guilds.</title>
        <authorList>
            <consortium name="Lawrence Berkeley National Laboratory"/>
            <person name="Harder C.B."/>
            <person name="Miyauchi S."/>
            <person name="Viragh M."/>
            <person name="Kuo A."/>
            <person name="Thoen E."/>
            <person name="Andreopoulos B."/>
            <person name="Lu D."/>
            <person name="Skrede I."/>
            <person name="Drula E."/>
            <person name="Henrissat B."/>
            <person name="Morin E."/>
            <person name="Kohler A."/>
            <person name="Barry K."/>
            <person name="LaButti K."/>
            <person name="Morin E."/>
            <person name="Salamov A."/>
            <person name="Lipzen A."/>
            <person name="Mereny Z."/>
            <person name="Hegedus B."/>
            <person name="Baldrian P."/>
            <person name="Stursova M."/>
            <person name="Weitz H."/>
            <person name="Taylor A."/>
            <person name="Grigoriev I.V."/>
            <person name="Nagy L.G."/>
            <person name="Martin F."/>
            <person name="Kauserud H."/>
        </authorList>
    </citation>
    <scope>NUCLEOTIDE SEQUENCE</scope>
    <source>
        <strain evidence="1">CBHHK067</strain>
    </source>
</reference>
<comment type="caution">
    <text evidence="1">The sequence shown here is derived from an EMBL/GenBank/DDBJ whole genome shotgun (WGS) entry which is preliminary data.</text>
</comment>
<evidence type="ECO:0000313" key="1">
    <source>
        <dbReference type="EMBL" id="KAJ7685869.1"/>
    </source>
</evidence>
<accession>A0AAD7D9C7</accession>